<dbReference type="InterPro" id="IPR016136">
    <property type="entry name" value="DNA_helicase_N/primase_C"/>
</dbReference>
<dbReference type="GO" id="GO:0003678">
    <property type="term" value="F:DNA helicase activity"/>
    <property type="evidence" value="ECO:0007669"/>
    <property type="project" value="UniProtKB-EC"/>
</dbReference>
<dbReference type="PROSITE" id="PS51199">
    <property type="entry name" value="SF4_HELICASE"/>
    <property type="match status" value="1"/>
</dbReference>
<keyword evidence="4 12" id="KW-0547">Nucleotide-binding</keyword>
<evidence type="ECO:0000256" key="3">
    <source>
        <dbReference type="ARBA" id="ARBA00022705"/>
    </source>
</evidence>
<comment type="caution">
    <text evidence="14">The sequence shown here is derived from an EMBL/GenBank/DDBJ whole genome shotgun (WGS) entry which is preliminary data.</text>
</comment>
<dbReference type="SMART" id="SM00382">
    <property type="entry name" value="AAA"/>
    <property type="match status" value="1"/>
</dbReference>
<dbReference type="GO" id="GO:0016787">
    <property type="term" value="F:hydrolase activity"/>
    <property type="evidence" value="ECO:0007669"/>
    <property type="project" value="UniProtKB-KW"/>
</dbReference>
<comment type="catalytic activity">
    <reaction evidence="10 12">
        <text>ATP + H2O = ADP + phosphate + H(+)</text>
        <dbReference type="Rhea" id="RHEA:13065"/>
        <dbReference type="ChEBI" id="CHEBI:15377"/>
        <dbReference type="ChEBI" id="CHEBI:15378"/>
        <dbReference type="ChEBI" id="CHEBI:30616"/>
        <dbReference type="ChEBI" id="CHEBI:43474"/>
        <dbReference type="ChEBI" id="CHEBI:456216"/>
        <dbReference type="EC" id="5.6.2.3"/>
    </reaction>
</comment>
<keyword evidence="3 12" id="KW-0235">DNA replication</keyword>
<dbReference type="EMBL" id="JAKUDN010000001">
    <property type="protein sequence ID" value="MCP8351941.1"/>
    <property type="molecule type" value="Genomic_DNA"/>
</dbReference>
<dbReference type="Pfam" id="PF00772">
    <property type="entry name" value="DnaB"/>
    <property type="match status" value="1"/>
</dbReference>
<dbReference type="NCBIfam" id="TIGR00665">
    <property type="entry name" value="DnaB"/>
    <property type="match status" value="1"/>
</dbReference>
<dbReference type="EC" id="5.6.2.3" evidence="11 12"/>
<accession>A0ABT1L449</accession>
<dbReference type="InterPro" id="IPR003593">
    <property type="entry name" value="AAA+_ATPase"/>
</dbReference>
<keyword evidence="2 12" id="KW-0639">Primosome</keyword>
<reference evidence="14 15" key="1">
    <citation type="journal article" date="2022" name="Nat. Microbiol.">
        <title>The microbiome of a bacterivorous marine choanoflagellate contains a resource-demanding obligate bacterial associate.</title>
        <authorList>
            <person name="Needham D.M."/>
            <person name="Poirier C."/>
            <person name="Bachy C."/>
            <person name="George E.E."/>
            <person name="Wilken S."/>
            <person name="Yung C.C.M."/>
            <person name="Limardo A.J."/>
            <person name="Morando M."/>
            <person name="Sudek L."/>
            <person name="Malmstrom R.R."/>
            <person name="Keeling P.J."/>
            <person name="Santoro A.E."/>
            <person name="Worden A.Z."/>
        </authorList>
    </citation>
    <scope>NUCLEOTIDE SEQUENCE [LARGE SCALE GENOMIC DNA]</scope>
    <source>
        <strain evidence="14 15">Comchoano-2</strain>
    </source>
</reference>
<evidence type="ECO:0000256" key="4">
    <source>
        <dbReference type="ARBA" id="ARBA00022741"/>
    </source>
</evidence>
<organism evidence="14 15">
    <name type="scientific">Candidatus Synchoanobacter obligatus</name>
    <dbReference type="NCBI Taxonomy" id="2919597"/>
    <lineage>
        <taxon>Bacteria</taxon>
        <taxon>Pseudomonadati</taxon>
        <taxon>Pseudomonadota</taxon>
        <taxon>Gammaproteobacteria</taxon>
        <taxon>Candidatus Comchoanobacterales</taxon>
        <taxon>Candidatus Comchoanobacteraceae</taxon>
        <taxon>Candidatus Synchoanobacter</taxon>
    </lineage>
</organism>
<comment type="function">
    <text evidence="12">The main replicative DNA helicase, it participates in initiation and elongation during chromosome replication. Travels ahead of the DNA replisome, separating dsDNA into templates for DNA synthesis. A processive ATP-dependent 5'-3' DNA helicase it has DNA-dependent ATPase activity.</text>
</comment>
<dbReference type="SUPFAM" id="SSF48024">
    <property type="entry name" value="N-terminal domain of DnaB helicase"/>
    <property type="match status" value="1"/>
</dbReference>
<dbReference type="SUPFAM" id="SSF52540">
    <property type="entry name" value="P-loop containing nucleoside triphosphate hydrolases"/>
    <property type="match status" value="1"/>
</dbReference>
<dbReference type="PANTHER" id="PTHR30153:SF2">
    <property type="entry name" value="REPLICATIVE DNA HELICASE"/>
    <property type="match status" value="1"/>
</dbReference>
<keyword evidence="15" id="KW-1185">Reference proteome</keyword>
<dbReference type="InterPro" id="IPR036185">
    <property type="entry name" value="DNA_heli_DnaB-like_N_sf"/>
</dbReference>
<sequence>MNDISPKSPPHSIEAERSLLGSMLIDAESLEHVMDVIQPDSFYHKAHSIVYQAILDLAKANKPYDVLMVKAQLEQSQQLEKIGSTTYLFDLANQTTSAVHIKSYAQLVRDRYLLRQLIQFAQKTTESAYNIGNKPVVDLLDESERELFRLGQMQDKNDDPVKIDEIIPKVAEKLDALSAMSGTISGTPTGYKDLDQMTAGLQKADLVIVAGRPSMGKTAFAMNIAENISMNSKKAVVVFSLEMPADALVMRLLASLARVDQGKLRTGDICDEGWTKLTSAMGMLSESSLFIDDTPGITPSQMRAKIRRIVRSHGDVGLIVVDYLQLMRIPELRDNRTLEISEISRMLKTIAKEFETPVIALSQLNRSLEQRQDKRPIMSDLRESGAIEQDADLIAFIYRDEVYNEASDAKGLAEIIIGKQRNGPIGKVVLTFLGRYTRFENHARDEELLSLVDG</sequence>
<evidence type="ECO:0000256" key="12">
    <source>
        <dbReference type="RuleBase" id="RU362085"/>
    </source>
</evidence>
<dbReference type="RefSeq" id="WP_258569049.1">
    <property type="nucleotide sequence ID" value="NZ_JAKUDN010000001.1"/>
</dbReference>
<dbReference type="InterPro" id="IPR007692">
    <property type="entry name" value="DNA_helicase_DnaB"/>
</dbReference>
<dbReference type="InterPro" id="IPR007693">
    <property type="entry name" value="DNA_helicase_DnaB-like_N"/>
</dbReference>
<dbReference type="Gene3D" id="3.40.50.300">
    <property type="entry name" value="P-loop containing nucleotide triphosphate hydrolases"/>
    <property type="match status" value="1"/>
</dbReference>
<keyword evidence="9" id="KW-0413">Isomerase</keyword>
<dbReference type="NCBIfam" id="NF004384">
    <property type="entry name" value="PRK05748.1"/>
    <property type="match status" value="1"/>
</dbReference>
<dbReference type="PANTHER" id="PTHR30153">
    <property type="entry name" value="REPLICATIVE DNA HELICASE DNAB"/>
    <property type="match status" value="1"/>
</dbReference>
<evidence type="ECO:0000256" key="8">
    <source>
        <dbReference type="ARBA" id="ARBA00023125"/>
    </source>
</evidence>
<dbReference type="Pfam" id="PF03796">
    <property type="entry name" value="DnaB_C"/>
    <property type="match status" value="1"/>
</dbReference>
<evidence type="ECO:0000313" key="14">
    <source>
        <dbReference type="EMBL" id="MCP8351941.1"/>
    </source>
</evidence>
<evidence type="ECO:0000256" key="2">
    <source>
        <dbReference type="ARBA" id="ARBA00022515"/>
    </source>
</evidence>
<evidence type="ECO:0000256" key="11">
    <source>
        <dbReference type="NCBIfam" id="TIGR00665"/>
    </source>
</evidence>
<feature type="domain" description="SF4 helicase" evidence="13">
    <location>
        <begin position="180"/>
        <end position="446"/>
    </location>
</feature>
<keyword evidence="7 12" id="KW-0067">ATP-binding</keyword>
<dbReference type="InterPro" id="IPR007694">
    <property type="entry name" value="DNA_helicase_DnaB-like_C"/>
</dbReference>
<dbReference type="InterPro" id="IPR027417">
    <property type="entry name" value="P-loop_NTPase"/>
</dbReference>
<name>A0ABT1L449_9GAMM</name>
<evidence type="ECO:0000259" key="13">
    <source>
        <dbReference type="PROSITE" id="PS51199"/>
    </source>
</evidence>
<keyword evidence="6 12" id="KW-0347">Helicase</keyword>
<dbReference type="Gene3D" id="1.10.860.10">
    <property type="entry name" value="DNAb Helicase, Chain A"/>
    <property type="match status" value="1"/>
</dbReference>
<comment type="similarity">
    <text evidence="1 12">Belongs to the helicase family. DnaB subfamily.</text>
</comment>
<evidence type="ECO:0000256" key="5">
    <source>
        <dbReference type="ARBA" id="ARBA00022801"/>
    </source>
</evidence>
<keyword evidence="5 12" id="KW-0378">Hydrolase</keyword>
<protein>
    <recommendedName>
        <fullName evidence="11 12">Replicative DNA helicase</fullName>
        <ecNumber evidence="11 12">5.6.2.3</ecNumber>
    </recommendedName>
</protein>
<evidence type="ECO:0000313" key="15">
    <source>
        <dbReference type="Proteomes" id="UP001320768"/>
    </source>
</evidence>
<evidence type="ECO:0000256" key="1">
    <source>
        <dbReference type="ARBA" id="ARBA00008428"/>
    </source>
</evidence>
<keyword evidence="8 12" id="KW-0238">DNA-binding</keyword>
<evidence type="ECO:0000256" key="10">
    <source>
        <dbReference type="ARBA" id="ARBA00048954"/>
    </source>
</evidence>
<dbReference type="Proteomes" id="UP001320768">
    <property type="component" value="Unassembled WGS sequence"/>
</dbReference>
<gene>
    <name evidence="14" type="primary">dnaB</name>
    <name evidence="14" type="ORF">MKS91_01355</name>
</gene>
<proteinExistence type="inferred from homology"/>
<dbReference type="CDD" id="cd00984">
    <property type="entry name" value="DnaB_C"/>
    <property type="match status" value="1"/>
</dbReference>
<evidence type="ECO:0000256" key="7">
    <source>
        <dbReference type="ARBA" id="ARBA00022840"/>
    </source>
</evidence>
<evidence type="ECO:0000256" key="9">
    <source>
        <dbReference type="ARBA" id="ARBA00023235"/>
    </source>
</evidence>
<evidence type="ECO:0000256" key="6">
    <source>
        <dbReference type="ARBA" id="ARBA00022806"/>
    </source>
</evidence>